<dbReference type="InterPro" id="IPR011057">
    <property type="entry name" value="Mss4-like_sf"/>
</dbReference>
<dbReference type="Pfam" id="PF04828">
    <property type="entry name" value="GFA"/>
    <property type="match status" value="1"/>
</dbReference>
<evidence type="ECO:0000256" key="2">
    <source>
        <dbReference type="ARBA" id="ARBA00022723"/>
    </source>
</evidence>
<dbReference type="RefSeq" id="WP_164534479.1">
    <property type="nucleotide sequence ID" value="NZ_JAALFG010000002.1"/>
</dbReference>
<evidence type="ECO:0000313" key="6">
    <source>
        <dbReference type="Proteomes" id="UP000474802"/>
    </source>
</evidence>
<keyword evidence="6" id="KW-1185">Reference proteome</keyword>
<evidence type="ECO:0000256" key="1">
    <source>
        <dbReference type="ARBA" id="ARBA00005495"/>
    </source>
</evidence>
<dbReference type="PANTHER" id="PTHR28620">
    <property type="entry name" value="CENTROMERE PROTEIN V"/>
    <property type="match status" value="1"/>
</dbReference>
<dbReference type="EMBL" id="JAALFG010000002">
    <property type="protein sequence ID" value="NGP18255.1"/>
    <property type="molecule type" value="Genomic_DNA"/>
</dbReference>
<feature type="domain" description="CENP-V/GFA" evidence="4">
    <location>
        <begin position="3"/>
        <end position="121"/>
    </location>
</feature>
<dbReference type="Gene3D" id="2.170.150.70">
    <property type="match status" value="1"/>
</dbReference>
<dbReference type="Proteomes" id="UP000474802">
    <property type="component" value="Unassembled WGS sequence"/>
</dbReference>
<evidence type="ECO:0000259" key="4">
    <source>
        <dbReference type="PROSITE" id="PS51891"/>
    </source>
</evidence>
<dbReference type="PANTHER" id="PTHR28620:SF1">
    <property type="entry name" value="CENP-V_GFA DOMAIN-CONTAINING PROTEIN"/>
    <property type="match status" value="1"/>
</dbReference>
<dbReference type="GO" id="GO:0016846">
    <property type="term" value="F:carbon-sulfur lyase activity"/>
    <property type="evidence" value="ECO:0007669"/>
    <property type="project" value="InterPro"/>
</dbReference>
<gene>
    <name evidence="5" type="ORF">G5575_11800</name>
</gene>
<protein>
    <submittedName>
        <fullName evidence="5">GFA family protein</fullName>
    </submittedName>
</protein>
<name>A0A6M1SSR0_9HYPH</name>
<reference evidence="5 6" key="2">
    <citation type="submission" date="2020-03" db="EMBL/GenBank/DDBJ databases">
        <title>Devosia chinhatensis sp. nov., isolated from a hexachlorocyclohexane (HCH) dump site in India.</title>
        <authorList>
            <person name="Kumar M."/>
            <person name="Lal R."/>
        </authorList>
    </citation>
    <scope>NUCLEOTIDE SEQUENCE [LARGE SCALE GENOMIC DNA]</scope>
    <source>
        <strain evidence="5 6">H239</strain>
    </source>
</reference>
<reference evidence="5 6" key="1">
    <citation type="submission" date="2020-02" db="EMBL/GenBank/DDBJ databases">
        <authorList>
            <person name="Khan S.A."/>
            <person name="Jeon C.O."/>
            <person name="Chun B.H."/>
        </authorList>
    </citation>
    <scope>NUCLEOTIDE SEQUENCE [LARGE SCALE GENOMIC DNA]</scope>
    <source>
        <strain evidence="5 6">H239</strain>
    </source>
</reference>
<comment type="caution">
    <text evidence="5">The sequence shown here is derived from an EMBL/GenBank/DDBJ whole genome shotgun (WGS) entry which is preliminary data.</text>
</comment>
<keyword evidence="3" id="KW-0862">Zinc</keyword>
<comment type="similarity">
    <text evidence="1">Belongs to the Gfa family.</text>
</comment>
<evidence type="ECO:0000313" key="5">
    <source>
        <dbReference type="EMBL" id="NGP18255.1"/>
    </source>
</evidence>
<dbReference type="InterPro" id="IPR006913">
    <property type="entry name" value="CENP-V/GFA"/>
</dbReference>
<keyword evidence="2" id="KW-0479">Metal-binding</keyword>
<dbReference type="AlphaFoldDB" id="A0A6M1SSR0"/>
<dbReference type="GO" id="GO:0046872">
    <property type="term" value="F:metal ion binding"/>
    <property type="evidence" value="ECO:0007669"/>
    <property type="project" value="UniProtKB-KW"/>
</dbReference>
<dbReference type="SUPFAM" id="SSF51316">
    <property type="entry name" value="Mss4-like"/>
    <property type="match status" value="1"/>
</dbReference>
<accession>A0A6M1SSR0</accession>
<sequence length="134" mass="14863">MSLTASCHCGAVKVELSAEPNNAHECNCSFCRRSGAIWSNYPREQITDGPTDQQAIYSANDGPNRHYFCAHCGMHVWGDSPDWSSAFNNDGTPKDGVDPNVVPDKRSYQVNLRMIDGLALDKIDIEQMDGLNNW</sequence>
<organism evidence="5 6">
    <name type="scientific">Devosia aurantiaca</name>
    <dbReference type="NCBI Taxonomy" id="2714858"/>
    <lineage>
        <taxon>Bacteria</taxon>
        <taxon>Pseudomonadati</taxon>
        <taxon>Pseudomonadota</taxon>
        <taxon>Alphaproteobacteria</taxon>
        <taxon>Hyphomicrobiales</taxon>
        <taxon>Devosiaceae</taxon>
        <taxon>Devosia</taxon>
    </lineage>
</organism>
<evidence type="ECO:0000256" key="3">
    <source>
        <dbReference type="ARBA" id="ARBA00022833"/>
    </source>
</evidence>
<dbReference type="InterPro" id="IPR052355">
    <property type="entry name" value="CENP-V-like"/>
</dbReference>
<dbReference type="PROSITE" id="PS51891">
    <property type="entry name" value="CENP_V_GFA"/>
    <property type="match status" value="1"/>
</dbReference>
<proteinExistence type="inferred from homology"/>